<dbReference type="EMBL" id="JAUTXU010000464">
    <property type="protein sequence ID" value="KAK3680378.1"/>
    <property type="molecule type" value="Genomic_DNA"/>
</dbReference>
<gene>
    <name evidence="1" type="primary">PEX6_3</name>
    <name evidence="1" type="ORF">LTR37_021288</name>
</gene>
<evidence type="ECO:0000313" key="2">
    <source>
        <dbReference type="Proteomes" id="UP001281147"/>
    </source>
</evidence>
<reference evidence="1" key="1">
    <citation type="submission" date="2023-07" db="EMBL/GenBank/DDBJ databases">
        <title>Black Yeasts Isolated from many extreme environments.</title>
        <authorList>
            <person name="Coleine C."/>
            <person name="Stajich J.E."/>
            <person name="Selbmann L."/>
        </authorList>
    </citation>
    <scope>NUCLEOTIDE SEQUENCE</scope>
    <source>
        <strain evidence="1">CCFEE 5714</strain>
    </source>
</reference>
<protein>
    <submittedName>
        <fullName evidence="1">Peroxisomal assembly protein</fullName>
    </submittedName>
</protein>
<sequence length="214" mass="23169">MEPSVSLPRVAESLPFTFTGADLYALCSDAMLKAVTRSARAVDRKVAYISQERHARGQNSISVANFFDHYATDEDTQTSVTEEDFINAKQELAPSVRNTFEGTTKKPEANGRGENSQPSEHAVDGKGPQRQLANGANGQHPTLNGSNRYQSQSKGGAPDEDDDFVIRTDRLSLSNNNNTAVVPPSSKGKGKGKTRDIPVQTNHDDADGADDLYD</sequence>
<comment type="caution">
    <text evidence="1">The sequence shown here is derived from an EMBL/GenBank/DDBJ whole genome shotgun (WGS) entry which is preliminary data.</text>
</comment>
<name>A0ACC3MA50_9PEZI</name>
<evidence type="ECO:0000313" key="1">
    <source>
        <dbReference type="EMBL" id="KAK3680378.1"/>
    </source>
</evidence>
<proteinExistence type="predicted"/>
<accession>A0ACC3MA50</accession>
<organism evidence="1 2">
    <name type="scientific">Vermiconidia calcicola</name>
    <dbReference type="NCBI Taxonomy" id="1690605"/>
    <lineage>
        <taxon>Eukaryota</taxon>
        <taxon>Fungi</taxon>
        <taxon>Dikarya</taxon>
        <taxon>Ascomycota</taxon>
        <taxon>Pezizomycotina</taxon>
        <taxon>Dothideomycetes</taxon>
        <taxon>Dothideomycetidae</taxon>
        <taxon>Mycosphaerellales</taxon>
        <taxon>Extremaceae</taxon>
        <taxon>Vermiconidia</taxon>
    </lineage>
</organism>
<keyword evidence="2" id="KW-1185">Reference proteome</keyword>
<dbReference type="Proteomes" id="UP001281147">
    <property type="component" value="Unassembled WGS sequence"/>
</dbReference>